<evidence type="ECO:0000256" key="9">
    <source>
        <dbReference type="SAM" id="MobiDB-lite"/>
    </source>
</evidence>
<comment type="caution">
    <text evidence="12">The sequence shown here is derived from an EMBL/GenBank/DDBJ whole genome shotgun (WGS) entry which is preliminary data.</text>
</comment>
<dbReference type="GO" id="GO:0015344">
    <property type="term" value="F:siderophore uptake transmembrane transporter activity"/>
    <property type="evidence" value="ECO:0007669"/>
    <property type="project" value="TreeGrafter"/>
</dbReference>
<protein>
    <submittedName>
        <fullName evidence="12">TonB-dependent receptor-like protein</fullName>
    </submittedName>
</protein>
<sequence>MKTFALLCCLLLSGLLGRSQQLELHYREKSLSEILLDLRDRYDLQFSFDNEQLSNYKITIDHSFQGLPQTLDFLLKDLPLTYEKAGKVFLIYSIPHVKPVIYFRISGVVEDEFSGESLPYAHLYLNESGMLTDRNGAFSWQTVADSLVRVQISYLGYFPLDTFVAGGTVARFKLKPALIRLKEIKVEGLSVVRSEQIGQQAGEIRLNQKVAGSLPGYGDNSVFNLLRLQPGILAAGEQSNDLMIRGSYEGQSQVLFDGFTLFGMKNFNDNISAVNPFMAKDIRVMKGGFPAELGGRVGGVVEITGVNGSTDDLQMQLSVNNMTMNGWLNLPLGDNNALVVAMRQTYYELYDKNQLTLGTSGRTGRGSSIDRYVYPDYNFRDLNVKFSGKTDSGDFYSFSFFRGDDSYVYGLEYETRSQQNQLSYEDEEDNLQYGASARYSKAWHNGLRSELTVAYSSLETQVTNLRESAGQQGGSGTGGSGNGQGGSATSGTSWITDTDDYNQNKIGELRLVLQNHLAIGESQRLGFGLGLTQNRVHYREDSFDVNLAHDENTLTRVNGYFEDHWAVSRQLQVTGGLRADLPFDLDRLDLQPRFSAAWAITDSWKATAAVGTYRQYISHSSVVDPLGNFRYLWTLCNNDDIPVLESQQAILGISWHKNGYLLSVEGYRKHTTGLSRYVDMPDGTGLYKGEAQTKGLDLLIKKDWKGHSLWVAYTLSETKEHFSYFDTADYLRALHDQRHELKTALLLNFKPVYISANYVYGSGFPGLPDDPAVGNRAYQRMDAAVSYRLNKPKYSLEVGVSILNVFNYENIKYDNFVRIPDDQDATLNVSAEAVPFTPAMFVKVAF</sequence>
<keyword evidence="13" id="KW-1185">Reference proteome</keyword>
<proteinExistence type="inferred from homology"/>
<evidence type="ECO:0000313" key="13">
    <source>
        <dbReference type="Proteomes" id="UP000243525"/>
    </source>
</evidence>
<feature type="domain" description="TonB-dependent receptor plug" evidence="10">
    <location>
        <begin position="218"/>
        <end position="300"/>
    </location>
</feature>
<dbReference type="InterPro" id="IPR039426">
    <property type="entry name" value="TonB-dep_rcpt-like"/>
</dbReference>
<evidence type="ECO:0000256" key="7">
    <source>
        <dbReference type="ARBA" id="ARBA00023237"/>
    </source>
</evidence>
<keyword evidence="3 8" id="KW-1134">Transmembrane beta strand</keyword>
<evidence type="ECO:0000256" key="3">
    <source>
        <dbReference type="ARBA" id="ARBA00022452"/>
    </source>
</evidence>
<dbReference type="Pfam" id="PF07715">
    <property type="entry name" value="Plug"/>
    <property type="match status" value="1"/>
</dbReference>
<evidence type="ECO:0000256" key="4">
    <source>
        <dbReference type="ARBA" id="ARBA00022692"/>
    </source>
</evidence>
<keyword evidence="2 8" id="KW-0813">Transport</keyword>
<dbReference type="GO" id="GO:0009279">
    <property type="term" value="C:cell outer membrane"/>
    <property type="evidence" value="ECO:0007669"/>
    <property type="project" value="UniProtKB-SubCell"/>
</dbReference>
<dbReference type="InterPro" id="IPR036942">
    <property type="entry name" value="Beta-barrel_TonB_sf"/>
</dbReference>
<dbReference type="Gene3D" id="2.40.170.20">
    <property type="entry name" value="TonB-dependent receptor, beta-barrel domain"/>
    <property type="match status" value="1"/>
</dbReference>
<dbReference type="PANTHER" id="PTHR30069">
    <property type="entry name" value="TONB-DEPENDENT OUTER MEMBRANE RECEPTOR"/>
    <property type="match status" value="1"/>
</dbReference>
<feature type="domain" description="Protein FecR C-terminal" evidence="11">
    <location>
        <begin position="24"/>
        <end position="89"/>
    </location>
</feature>
<feature type="compositionally biased region" description="Gly residues" evidence="9">
    <location>
        <begin position="471"/>
        <end position="488"/>
    </location>
</feature>
<dbReference type="InterPro" id="IPR032508">
    <property type="entry name" value="FecR_C"/>
</dbReference>
<evidence type="ECO:0000259" key="11">
    <source>
        <dbReference type="Pfam" id="PF16344"/>
    </source>
</evidence>
<dbReference type="AlphaFoldDB" id="A0A2T5C1V3"/>
<comment type="subcellular location">
    <subcellularLocation>
        <location evidence="1 8">Cell outer membrane</location>
        <topology evidence="1 8">Multi-pass membrane protein</topology>
    </subcellularLocation>
</comment>
<evidence type="ECO:0000256" key="6">
    <source>
        <dbReference type="ARBA" id="ARBA00023136"/>
    </source>
</evidence>
<evidence type="ECO:0000256" key="1">
    <source>
        <dbReference type="ARBA" id="ARBA00004571"/>
    </source>
</evidence>
<evidence type="ECO:0000313" key="12">
    <source>
        <dbReference type="EMBL" id="PTN08602.1"/>
    </source>
</evidence>
<dbReference type="Pfam" id="PF16344">
    <property type="entry name" value="FecR_C"/>
    <property type="match status" value="1"/>
</dbReference>
<evidence type="ECO:0000256" key="5">
    <source>
        <dbReference type="ARBA" id="ARBA00022729"/>
    </source>
</evidence>
<name>A0A2T5C1V3_9BACT</name>
<keyword evidence="7 8" id="KW-0998">Cell outer membrane</keyword>
<keyword evidence="5" id="KW-0732">Signal</keyword>
<evidence type="ECO:0000256" key="2">
    <source>
        <dbReference type="ARBA" id="ARBA00022448"/>
    </source>
</evidence>
<keyword evidence="6 8" id="KW-0472">Membrane</keyword>
<dbReference type="InterPro" id="IPR008969">
    <property type="entry name" value="CarboxyPept-like_regulatory"/>
</dbReference>
<dbReference type="InterPro" id="IPR037066">
    <property type="entry name" value="Plug_dom_sf"/>
</dbReference>
<dbReference type="SUPFAM" id="SSF49464">
    <property type="entry name" value="Carboxypeptidase regulatory domain-like"/>
    <property type="match status" value="1"/>
</dbReference>
<dbReference type="Gene3D" id="2.170.130.10">
    <property type="entry name" value="TonB-dependent receptor, plug domain"/>
    <property type="match status" value="1"/>
</dbReference>
<gene>
    <name evidence="12" type="ORF">C8N47_108159</name>
</gene>
<feature type="region of interest" description="Disordered" evidence="9">
    <location>
        <begin position="467"/>
        <end position="496"/>
    </location>
</feature>
<dbReference type="RefSeq" id="WP_146161498.1">
    <property type="nucleotide sequence ID" value="NZ_OY782574.1"/>
</dbReference>
<organism evidence="12 13">
    <name type="scientific">Mangrovibacterium marinum</name>
    <dbReference type="NCBI Taxonomy" id="1639118"/>
    <lineage>
        <taxon>Bacteria</taxon>
        <taxon>Pseudomonadati</taxon>
        <taxon>Bacteroidota</taxon>
        <taxon>Bacteroidia</taxon>
        <taxon>Marinilabiliales</taxon>
        <taxon>Prolixibacteraceae</taxon>
        <taxon>Mangrovibacterium</taxon>
    </lineage>
</organism>
<dbReference type="PANTHER" id="PTHR30069:SF29">
    <property type="entry name" value="HEMOGLOBIN AND HEMOGLOBIN-HAPTOGLOBIN-BINDING PROTEIN 1-RELATED"/>
    <property type="match status" value="1"/>
</dbReference>
<evidence type="ECO:0000259" key="10">
    <source>
        <dbReference type="Pfam" id="PF07715"/>
    </source>
</evidence>
<dbReference type="EMBL" id="QAAD01000008">
    <property type="protein sequence ID" value="PTN08602.1"/>
    <property type="molecule type" value="Genomic_DNA"/>
</dbReference>
<keyword evidence="12" id="KW-0675">Receptor</keyword>
<reference evidence="12 13" key="1">
    <citation type="submission" date="2018-04" db="EMBL/GenBank/DDBJ databases">
        <title>Genomic Encyclopedia of Archaeal and Bacterial Type Strains, Phase II (KMG-II): from individual species to whole genera.</title>
        <authorList>
            <person name="Goeker M."/>
        </authorList>
    </citation>
    <scope>NUCLEOTIDE SEQUENCE [LARGE SCALE GENOMIC DNA]</scope>
    <source>
        <strain evidence="12 13">DSM 28823</strain>
    </source>
</reference>
<comment type="similarity">
    <text evidence="8">Belongs to the TonB-dependent receptor family.</text>
</comment>
<dbReference type="Proteomes" id="UP000243525">
    <property type="component" value="Unassembled WGS sequence"/>
</dbReference>
<dbReference type="InterPro" id="IPR012910">
    <property type="entry name" value="Plug_dom"/>
</dbReference>
<dbReference type="Gene3D" id="3.55.50.30">
    <property type="match status" value="1"/>
</dbReference>
<dbReference type="SUPFAM" id="SSF56935">
    <property type="entry name" value="Porins"/>
    <property type="match status" value="1"/>
</dbReference>
<accession>A0A2T5C1V3</accession>
<dbReference type="OrthoDB" id="1111684at2"/>
<dbReference type="GO" id="GO:0044718">
    <property type="term" value="P:siderophore transmembrane transport"/>
    <property type="evidence" value="ECO:0007669"/>
    <property type="project" value="TreeGrafter"/>
</dbReference>
<evidence type="ECO:0000256" key="8">
    <source>
        <dbReference type="PROSITE-ProRule" id="PRU01360"/>
    </source>
</evidence>
<dbReference type="PROSITE" id="PS52016">
    <property type="entry name" value="TONB_DEPENDENT_REC_3"/>
    <property type="match status" value="1"/>
</dbReference>
<keyword evidence="4 8" id="KW-0812">Transmembrane</keyword>